<proteinExistence type="predicted"/>
<keyword evidence="2" id="KW-1185">Reference proteome</keyword>
<organism evidence="1 2">
    <name type="scientific">Arachidicoccus rhizosphaerae</name>
    <dbReference type="NCBI Taxonomy" id="551991"/>
    <lineage>
        <taxon>Bacteria</taxon>
        <taxon>Pseudomonadati</taxon>
        <taxon>Bacteroidota</taxon>
        <taxon>Chitinophagia</taxon>
        <taxon>Chitinophagales</taxon>
        <taxon>Chitinophagaceae</taxon>
        <taxon>Arachidicoccus</taxon>
    </lineage>
</organism>
<dbReference type="EMBL" id="FNQY01000017">
    <property type="protein sequence ID" value="SEA41513.1"/>
    <property type="molecule type" value="Genomic_DNA"/>
</dbReference>
<dbReference type="Proteomes" id="UP000199041">
    <property type="component" value="Unassembled WGS sequence"/>
</dbReference>
<protein>
    <submittedName>
        <fullName evidence="1">Uncharacterized protein</fullName>
    </submittedName>
</protein>
<accession>A0A1H4B043</accession>
<sequence length="36" mass="4210">MVQENKGKEIQVMRKISIHFHTIQSQNQLDALPLSF</sequence>
<gene>
    <name evidence="1" type="ORF">SAMN05192529_11770</name>
</gene>
<name>A0A1H4B043_9BACT</name>
<evidence type="ECO:0000313" key="2">
    <source>
        <dbReference type="Proteomes" id="UP000199041"/>
    </source>
</evidence>
<evidence type="ECO:0000313" key="1">
    <source>
        <dbReference type="EMBL" id="SEA41513.1"/>
    </source>
</evidence>
<dbReference type="AlphaFoldDB" id="A0A1H4B043"/>
<reference evidence="1 2" key="1">
    <citation type="submission" date="2016-10" db="EMBL/GenBank/DDBJ databases">
        <authorList>
            <person name="de Groot N.N."/>
        </authorList>
    </citation>
    <scope>NUCLEOTIDE SEQUENCE [LARGE SCALE GENOMIC DNA]</scope>
    <source>
        <strain evidence="1 2">Vu-144</strain>
    </source>
</reference>